<dbReference type="PROSITE" id="PS50110">
    <property type="entry name" value="RESPONSE_REGULATORY"/>
    <property type="match status" value="1"/>
</dbReference>
<accession>A0A8T5UQ14</accession>
<evidence type="ECO:0000259" key="10">
    <source>
        <dbReference type="PROSITE" id="PS50110"/>
    </source>
</evidence>
<dbReference type="InterPro" id="IPR011495">
    <property type="entry name" value="Sig_transdc_His_kin_sub2_dim/P"/>
</dbReference>
<dbReference type="InterPro" id="IPR003594">
    <property type="entry name" value="HATPase_dom"/>
</dbReference>
<dbReference type="EMBL" id="JAIOUQ010000007">
    <property type="protein sequence ID" value="MBZ2165878.1"/>
    <property type="molecule type" value="Genomic_DNA"/>
</dbReference>
<evidence type="ECO:0000259" key="9">
    <source>
        <dbReference type="PROSITE" id="PS50109"/>
    </source>
</evidence>
<keyword evidence="4" id="KW-0418">Kinase</keyword>
<comment type="caution">
    <text evidence="12">The sequence shown here is derived from an EMBL/GenBank/DDBJ whole genome shotgun (WGS) entry which is preliminary data.</text>
</comment>
<dbReference type="SMART" id="SM00091">
    <property type="entry name" value="PAS"/>
    <property type="match status" value="1"/>
</dbReference>
<dbReference type="SUPFAM" id="SSF55785">
    <property type="entry name" value="PYP-like sensor domain (PAS domain)"/>
    <property type="match status" value="1"/>
</dbReference>
<dbReference type="NCBIfam" id="TIGR00229">
    <property type="entry name" value="sensory_box"/>
    <property type="match status" value="1"/>
</dbReference>
<dbReference type="Proteomes" id="UP000825933">
    <property type="component" value="Unassembled WGS sequence"/>
</dbReference>
<dbReference type="PROSITE" id="PS50109">
    <property type="entry name" value="HIS_KIN"/>
    <property type="match status" value="1"/>
</dbReference>
<dbReference type="GO" id="GO:0000160">
    <property type="term" value="P:phosphorelay signal transduction system"/>
    <property type="evidence" value="ECO:0007669"/>
    <property type="project" value="UniProtKB-KW"/>
</dbReference>
<evidence type="ECO:0000256" key="2">
    <source>
        <dbReference type="ARBA" id="ARBA00022679"/>
    </source>
</evidence>
<sequence length="539" mass="61954">MVNEKILVVEDEELIGQDIKILLEDLGYEVVDLVPSGEEAISLAREAHADLVLMDIMLEGDIDGIEAAHHINNDLGIPIIYLTAYRNEEILERAKLTEPYAYIVKPFEERELRTNVEIVLNRHKAEKERIKLTEVTAKNEFLKKSLKEQETLLREIHHRVNNNMQIISSLLSLQSTQVKDKRDLDLFIDSQNRVKSMAKIHERLYQSNDLSSVQFAEYGMSLLNDLFSSHRAPPGIRLKADIENISFNMETAIPCGLIINELVSNALKYAFPNGKGEIYVSLMHNNDNKYLLTIKDNGIGLPTDIDFKNTQSLGFRLINNLTNQLDGKIDLDVKNGTKFSILFEELTYETRAGIKETIVTAYQSRELRRHAKELFSNSIDNWGDMPKDLRELIQDLQVQQIENDMQKEELKRLRKENIDTKKKYLDLYNSAPIGYFTILKNGLILDINNTGASILGISKTGLIKTSFISFLKPDSRTKFNQNNKTAIENRQKLGYELEIVRAEGDSFKSYIETNPIYDKEEKFKEFKVSIIDVKRFIND</sequence>
<evidence type="ECO:0000259" key="11">
    <source>
        <dbReference type="PROSITE" id="PS50112"/>
    </source>
</evidence>
<dbReference type="CDD" id="cd17534">
    <property type="entry name" value="REC_DC-like"/>
    <property type="match status" value="1"/>
</dbReference>
<dbReference type="InterPro" id="IPR035965">
    <property type="entry name" value="PAS-like_dom_sf"/>
</dbReference>
<feature type="coiled-coil region" evidence="8">
    <location>
        <begin position="389"/>
        <end position="423"/>
    </location>
</feature>
<dbReference type="PROSITE" id="PS50112">
    <property type="entry name" value="PAS"/>
    <property type="match status" value="1"/>
</dbReference>
<evidence type="ECO:0000256" key="4">
    <source>
        <dbReference type="ARBA" id="ARBA00022777"/>
    </source>
</evidence>
<dbReference type="Pfam" id="PF00072">
    <property type="entry name" value="Response_reg"/>
    <property type="match status" value="1"/>
</dbReference>
<keyword evidence="13" id="KW-1185">Reference proteome</keyword>
<dbReference type="InterPro" id="IPR001789">
    <property type="entry name" value="Sig_transdc_resp-reg_receiver"/>
</dbReference>
<dbReference type="InterPro" id="IPR013767">
    <property type="entry name" value="PAS_fold"/>
</dbReference>
<evidence type="ECO:0000256" key="7">
    <source>
        <dbReference type="PROSITE-ProRule" id="PRU00169"/>
    </source>
</evidence>
<dbReference type="PANTHER" id="PTHR43065:SF23">
    <property type="entry name" value="SENSOR HISTIDINE KINASE PDTAS"/>
    <property type="match status" value="1"/>
</dbReference>
<dbReference type="CDD" id="cd00130">
    <property type="entry name" value="PAS"/>
    <property type="match status" value="1"/>
</dbReference>
<keyword evidence="5" id="KW-0067">ATP-binding</keyword>
<evidence type="ECO:0000256" key="3">
    <source>
        <dbReference type="ARBA" id="ARBA00022741"/>
    </source>
</evidence>
<keyword evidence="6" id="KW-0902">Two-component regulatory system</keyword>
<evidence type="ECO:0000256" key="1">
    <source>
        <dbReference type="ARBA" id="ARBA00022553"/>
    </source>
</evidence>
<feature type="domain" description="Response regulatory" evidence="10">
    <location>
        <begin position="5"/>
        <end position="120"/>
    </location>
</feature>
<feature type="domain" description="PAS" evidence="11">
    <location>
        <begin position="420"/>
        <end position="490"/>
    </location>
</feature>
<keyword evidence="8" id="KW-0175">Coiled coil</keyword>
<dbReference type="InterPro" id="IPR000014">
    <property type="entry name" value="PAS"/>
</dbReference>
<dbReference type="Pfam" id="PF07568">
    <property type="entry name" value="HisKA_2"/>
    <property type="match status" value="1"/>
</dbReference>
<dbReference type="SMART" id="SM00448">
    <property type="entry name" value="REC"/>
    <property type="match status" value="1"/>
</dbReference>
<dbReference type="Pfam" id="PF02518">
    <property type="entry name" value="HATPase_c"/>
    <property type="match status" value="1"/>
</dbReference>
<keyword evidence="1 7" id="KW-0597">Phosphoprotein</keyword>
<evidence type="ECO:0000313" key="12">
    <source>
        <dbReference type="EMBL" id="MBZ2165878.1"/>
    </source>
</evidence>
<dbReference type="SUPFAM" id="SSF52172">
    <property type="entry name" value="CheY-like"/>
    <property type="match status" value="1"/>
</dbReference>
<gene>
    <name evidence="12" type="ORF">K8N75_07485</name>
</gene>
<dbReference type="RefSeq" id="WP_223791454.1">
    <property type="nucleotide sequence ID" value="NZ_JAIOUQ010000007.1"/>
</dbReference>
<feature type="domain" description="Histidine kinase" evidence="9">
    <location>
        <begin position="258"/>
        <end position="347"/>
    </location>
</feature>
<dbReference type="AlphaFoldDB" id="A0A8T5UQ14"/>
<keyword evidence="3" id="KW-0547">Nucleotide-binding</keyword>
<evidence type="ECO:0000313" key="13">
    <source>
        <dbReference type="Proteomes" id="UP000825933"/>
    </source>
</evidence>
<proteinExistence type="predicted"/>
<dbReference type="GO" id="GO:0006355">
    <property type="term" value="P:regulation of DNA-templated transcription"/>
    <property type="evidence" value="ECO:0007669"/>
    <property type="project" value="InterPro"/>
</dbReference>
<dbReference type="PANTHER" id="PTHR43065">
    <property type="entry name" value="SENSOR HISTIDINE KINASE"/>
    <property type="match status" value="1"/>
</dbReference>
<dbReference type="Gene3D" id="3.30.565.10">
    <property type="entry name" value="Histidine kinase-like ATPase, C-terminal domain"/>
    <property type="match status" value="1"/>
</dbReference>
<name>A0A8T5UQ14_9EURY</name>
<dbReference type="Pfam" id="PF00989">
    <property type="entry name" value="PAS"/>
    <property type="match status" value="1"/>
</dbReference>
<dbReference type="InterPro" id="IPR011006">
    <property type="entry name" value="CheY-like_superfamily"/>
</dbReference>
<dbReference type="SUPFAM" id="SSF55874">
    <property type="entry name" value="ATPase domain of HSP90 chaperone/DNA topoisomerase II/histidine kinase"/>
    <property type="match status" value="1"/>
</dbReference>
<evidence type="ECO:0000256" key="6">
    <source>
        <dbReference type="ARBA" id="ARBA00023012"/>
    </source>
</evidence>
<evidence type="ECO:0000256" key="5">
    <source>
        <dbReference type="ARBA" id="ARBA00022840"/>
    </source>
</evidence>
<dbReference type="SMART" id="SM00387">
    <property type="entry name" value="HATPase_c"/>
    <property type="match status" value="1"/>
</dbReference>
<dbReference type="InterPro" id="IPR005467">
    <property type="entry name" value="His_kinase_dom"/>
</dbReference>
<protein>
    <submittedName>
        <fullName evidence="12">Response regulator</fullName>
    </submittedName>
</protein>
<dbReference type="InterPro" id="IPR036890">
    <property type="entry name" value="HATPase_C_sf"/>
</dbReference>
<keyword evidence="2" id="KW-0808">Transferase</keyword>
<feature type="modified residue" description="4-aspartylphosphate" evidence="7">
    <location>
        <position position="55"/>
    </location>
</feature>
<reference evidence="13" key="1">
    <citation type="journal article" date="2022" name="Microbiol. Resour. Announc.">
        <title>Draft Genome Sequence of a Methanogenic Archaeon from West Spitsbergen Permafrost.</title>
        <authorList>
            <person name="Trubitsyn V."/>
            <person name="Rivkina E."/>
            <person name="Shcherbakova V."/>
        </authorList>
    </citation>
    <scope>NUCLEOTIDE SEQUENCE [LARGE SCALE GENOMIC DNA]</scope>
    <source>
        <strain evidence="13">VT</strain>
    </source>
</reference>
<dbReference type="Gene3D" id="3.40.50.2300">
    <property type="match status" value="1"/>
</dbReference>
<dbReference type="GO" id="GO:0016301">
    <property type="term" value="F:kinase activity"/>
    <property type="evidence" value="ECO:0007669"/>
    <property type="project" value="UniProtKB-KW"/>
</dbReference>
<dbReference type="Gene3D" id="3.30.450.20">
    <property type="entry name" value="PAS domain"/>
    <property type="match status" value="2"/>
</dbReference>
<evidence type="ECO:0000256" key="8">
    <source>
        <dbReference type="SAM" id="Coils"/>
    </source>
</evidence>
<dbReference type="GO" id="GO:0005524">
    <property type="term" value="F:ATP binding"/>
    <property type="evidence" value="ECO:0007669"/>
    <property type="project" value="UniProtKB-KW"/>
</dbReference>
<organism evidence="12 13">
    <name type="scientific">Methanobacterium spitsbergense</name>
    <dbReference type="NCBI Taxonomy" id="2874285"/>
    <lineage>
        <taxon>Archaea</taxon>
        <taxon>Methanobacteriati</taxon>
        <taxon>Methanobacteriota</taxon>
        <taxon>Methanomada group</taxon>
        <taxon>Methanobacteria</taxon>
        <taxon>Methanobacteriales</taxon>
        <taxon>Methanobacteriaceae</taxon>
        <taxon>Methanobacterium</taxon>
    </lineage>
</organism>